<evidence type="ECO:0000313" key="3">
    <source>
        <dbReference type="Proteomes" id="UP001597460"/>
    </source>
</evidence>
<dbReference type="Gene3D" id="3.90.550.10">
    <property type="entry name" value="Spore Coat Polysaccharide Biosynthesis Protein SpsA, Chain A"/>
    <property type="match status" value="1"/>
</dbReference>
<keyword evidence="3" id="KW-1185">Reference proteome</keyword>
<dbReference type="SUPFAM" id="SSF53448">
    <property type="entry name" value="Nucleotide-diphospho-sugar transferases"/>
    <property type="match status" value="1"/>
</dbReference>
<protein>
    <submittedName>
        <fullName evidence="2">Sugar phosphate nucleotidyltransferase</fullName>
    </submittedName>
</protein>
<comment type="caution">
    <text evidence="2">The sequence shown here is derived from an EMBL/GenBank/DDBJ whole genome shotgun (WGS) entry which is preliminary data.</text>
</comment>
<organism evidence="2 3">
    <name type="scientific">Gracilimonas halophila</name>
    <dbReference type="NCBI Taxonomy" id="1834464"/>
    <lineage>
        <taxon>Bacteria</taxon>
        <taxon>Pseudomonadati</taxon>
        <taxon>Balneolota</taxon>
        <taxon>Balneolia</taxon>
        <taxon>Balneolales</taxon>
        <taxon>Balneolaceae</taxon>
        <taxon>Gracilimonas</taxon>
    </lineage>
</organism>
<feature type="domain" description="Nucleotidyl transferase" evidence="1">
    <location>
        <begin position="4"/>
        <end position="235"/>
    </location>
</feature>
<accession>A0ABW5JEP7</accession>
<evidence type="ECO:0000259" key="1">
    <source>
        <dbReference type="Pfam" id="PF00483"/>
    </source>
</evidence>
<dbReference type="Gene3D" id="2.160.10.10">
    <property type="entry name" value="Hexapeptide repeat proteins"/>
    <property type="match status" value="1"/>
</dbReference>
<dbReference type="PANTHER" id="PTHR42883:SF2">
    <property type="entry name" value="THYMIDYLYLTRANSFERASE"/>
    <property type="match status" value="1"/>
</dbReference>
<sequence>MKLIIPMAGRGTRVRPHSHTVPKPLLPVAGTMIVERIVETFNRTLDRDITEIVYILGPDFGEDIKQPLREMSELHSAKALFEVQAEALGTAHAVAMAKEHLDGEVIIAFADTIFDSKEQFDLGDADSVIWLKKVEDPSRFGVAVHEGDKITGFVEKPKEFISDLAIIGVYYFKDGNYFKKQIEWVLNNEMRGPGGEYFLTAALDKMIKDGKIFKTATVDEWLDCGTLPAWLETTGIITEKEFKGVDESKYPGSKIIPPVYIGEGVKIENSTVGPKVSIENDTVIKNSKVENSIIRDHASLEDVDTSGSTIGAHTSLKNVKGKVDVGDHSNLDIN</sequence>
<name>A0ABW5JEP7_9BACT</name>
<dbReference type="InterPro" id="IPR029044">
    <property type="entry name" value="Nucleotide-diphossugar_trans"/>
</dbReference>
<dbReference type="EMBL" id="JBHULI010000002">
    <property type="protein sequence ID" value="MFD2531224.1"/>
    <property type="molecule type" value="Genomic_DNA"/>
</dbReference>
<evidence type="ECO:0000313" key="2">
    <source>
        <dbReference type="EMBL" id="MFD2531224.1"/>
    </source>
</evidence>
<dbReference type="Pfam" id="PF00483">
    <property type="entry name" value="NTP_transferase"/>
    <property type="match status" value="1"/>
</dbReference>
<dbReference type="RefSeq" id="WP_390297864.1">
    <property type="nucleotide sequence ID" value="NZ_JBHULI010000002.1"/>
</dbReference>
<proteinExistence type="predicted"/>
<gene>
    <name evidence="2" type="ORF">ACFSVN_02055</name>
</gene>
<reference evidence="3" key="1">
    <citation type="journal article" date="2019" name="Int. J. Syst. Evol. Microbiol.">
        <title>The Global Catalogue of Microorganisms (GCM) 10K type strain sequencing project: providing services to taxonomists for standard genome sequencing and annotation.</title>
        <authorList>
            <consortium name="The Broad Institute Genomics Platform"/>
            <consortium name="The Broad Institute Genome Sequencing Center for Infectious Disease"/>
            <person name="Wu L."/>
            <person name="Ma J."/>
        </authorList>
    </citation>
    <scope>NUCLEOTIDE SEQUENCE [LARGE SCALE GENOMIC DNA]</scope>
    <source>
        <strain evidence="3">KCTC 52042</strain>
    </source>
</reference>
<dbReference type="Proteomes" id="UP001597460">
    <property type="component" value="Unassembled WGS sequence"/>
</dbReference>
<dbReference type="InterPro" id="IPR005835">
    <property type="entry name" value="NTP_transferase_dom"/>
</dbReference>
<dbReference type="PANTHER" id="PTHR42883">
    <property type="entry name" value="GLUCOSE-1-PHOSPHATE THYMIDYLTRANSFERASE"/>
    <property type="match status" value="1"/>
</dbReference>